<dbReference type="Gene3D" id="1.50.10.20">
    <property type="match status" value="1"/>
</dbReference>
<evidence type="ECO:0000313" key="2">
    <source>
        <dbReference type="Proteomes" id="UP000753802"/>
    </source>
</evidence>
<name>A0ABW9ZYL8_9BACT</name>
<dbReference type="Pfam" id="PF09492">
    <property type="entry name" value="Pec_lyase"/>
    <property type="match status" value="1"/>
</dbReference>
<reference evidence="1 2" key="1">
    <citation type="submission" date="2020-01" db="EMBL/GenBank/DDBJ databases">
        <title>Genome analysis.</title>
        <authorList>
            <person name="Wu S."/>
            <person name="Wang G."/>
        </authorList>
    </citation>
    <scope>NUCLEOTIDE SEQUENCE [LARGE SCALE GENOMIC DNA]</scope>
    <source>
        <strain evidence="1 2">SYL130</strain>
    </source>
</reference>
<gene>
    <name evidence="1" type="primary">pelA</name>
    <name evidence="1" type="ORF">GWC95_10170</name>
</gene>
<organism evidence="1 2">
    <name type="scientific">Sediminibacterium roseum</name>
    <dbReference type="NCBI Taxonomy" id="1978412"/>
    <lineage>
        <taxon>Bacteria</taxon>
        <taxon>Pseudomonadati</taxon>
        <taxon>Bacteroidota</taxon>
        <taxon>Chitinophagia</taxon>
        <taxon>Chitinophagales</taxon>
        <taxon>Chitinophagaceae</taxon>
        <taxon>Sediminibacterium</taxon>
    </lineage>
</organism>
<comment type="caution">
    <text evidence="1">The sequence shown here is derived from an EMBL/GenBank/DDBJ whole genome shotgun (WGS) entry which is preliminary data.</text>
</comment>
<protein>
    <submittedName>
        <fullName evidence="1">Pectate lyase</fullName>
        <ecNumber evidence="1">4.2.2.2</ecNumber>
    </submittedName>
</protein>
<dbReference type="EMBL" id="JAACJS010000012">
    <property type="protein sequence ID" value="NCI50288.1"/>
    <property type="molecule type" value="Genomic_DNA"/>
</dbReference>
<sequence>MKPYIFTYCFLLGVPGYAQEKPIDTSAFLDAAHHWYDIKDKTNTINPRPGRPAYRATETAAIADNILLYQKTNGGWPKNYDMQAILSTEQKDSLLRSKNELHTTYDNGSTYAQVAYLAKAYTRTKNEAYKTAVLKGLDFITTSQYANGGWPQYYPLEKNYSRYITYNDDAYIGIMNLLKDIVDNTNDYRFIDEATRQKIQASYNRGIDCILQTQMNDNGKPTAWCQQHDEVTLQPAWARKFEPPAICNGESAGIVLFLMRIKQPSPAVKNAIRDAVAWFNESKILNTKVQVIDAPEMTTAFTVSKHDRIVVNSPGAPPIWTRYYELKTHRPMFCNRDSKVVYTLAEVDRERRDGYGWYTYAPQLVLDKYEKWKTINP</sequence>
<evidence type="ECO:0000313" key="1">
    <source>
        <dbReference type="EMBL" id="NCI50288.1"/>
    </source>
</evidence>
<dbReference type="RefSeq" id="WP_161818592.1">
    <property type="nucleotide sequence ID" value="NZ_JAACJS010000012.1"/>
</dbReference>
<keyword evidence="1" id="KW-0456">Lyase</keyword>
<accession>A0ABW9ZYL8</accession>
<keyword evidence="2" id="KW-1185">Reference proteome</keyword>
<dbReference type="NCBIfam" id="TIGR02474">
    <property type="entry name" value="pec_lyase"/>
    <property type="match status" value="1"/>
</dbReference>
<dbReference type="InterPro" id="IPR012669">
    <property type="entry name" value="Pectate_lyase"/>
</dbReference>
<proteinExistence type="predicted"/>
<dbReference type="EC" id="4.2.2.2" evidence="1"/>
<dbReference type="Proteomes" id="UP000753802">
    <property type="component" value="Unassembled WGS sequence"/>
</dbReference>
<dbReference type="SUPFAM" id="SSF81853">
    <property type="entry name" value="Family 10 polysaccharide lyase"/>
    <property type="match status" value="1"/>
</dbReference>
<dbReference type="GO" id="GO:0030570">
    <property type="term" value="F:pectate lyase activity"/>
    <property type="evidence" value="ECO:0007669"/>
    <property type="project" value="UniProtKB-EC"/>
</dbReference>